<name>A0A0C3GYG3_OIDMZ</name>
<evidence type="ECO:0000313" key="3">
    <source>
        <dbReference type="Proteomes" id="UP000054321"/>
    </source>
</evidence>
<gene>
    <name evidence="2" type="ORF">OIDMADRAFT_59275</name>
</gene>
<dbReference type="EMBL" id="KN832885">
    <property type="protein sequence ID" value="KIM96204.1"/>
    <property type="molecule type" value="Genomic_DNA"/>
</dbReference>
<dbReference type="HOGENOM" id="CLU_056032_0_0_1"/>
<dbReference type="PANTHER" id="PTHR38887:SF1">
    <property type="entry name" value="RAS MODIFICATION PROTEIN ERF4"/>
    <property type="match status" value="1"/>
</dbReference>
<evidence type="ECO:0000256" key="1">
    <source>
        <dbReference type="SAM" id="MobiDB-lite"/>
    </source>
</evidence>
<feature type="region of interest" description="Disordered" evidence="1">
    <location>
        <begin position="1"/>
        <end position="23"/>
    </location>
</feature>
<proteinExistence type="predicted"/>
<dbReference type="STRING" id="913774.A0A0C3GYG3"/>
<reference evidence="3" key="2">
    <citation type="submission" date="2015-01" db="EMBL/GenBank/DDBJ databases">
        <title>Evolutionary Origins and Diversification of the Mycorrhizal Mutualists.</title>
        <authorList>
            <consortium name="DOE Joint Genome Institute"/>
            <consortium name="Mycorrhizal Genomics Consortium"/>
            <person name="Kohler A."/>
            <person name="Kuo A."/>
            <person name="Nagy L.G."/>
            <person name="Floudas D."/>
            <person name="Copeland A."/>
            <person name="Barry K.W."/>
            <person name="Cichocki N."/>
            <person name="Veneault-Fourrey C."/>
            <person name="LaButti K."/>
            <person name="Lindquist E.A."/>
            <person name="Lipzen A."/>
            <person name="Lundell T."/>
            <person name="Morin E."/>
            <person name="Murat C."/>
            <person name="Riley R."/>
            <person name="Ohm R."/>
            <person name="Sun H."/>
            <person name="Tunlid A."/>
            <person name="Henrissat B."/>
            <person name="Grigoriev I.V."/>
            <person name="Hibbett D.S."/>
            <person name="Martin F."/>
        </authorList>
    </citation>
    <scope>NUCLEOTIDE SEQUENCE [LARGE SCALE GENOMIC DNA]</scope>
    <source>
        <strain evidence="3">Zn</strain>
    </source>
</reference>
<dbReference type="InterPro" id="IPR053221">
    <property type="entry name" value="Burnettramic_acid_biosynth"/>
</dbReference>
<evidence type="ECO:0000313" key="2">
    <source>
        <dbReference type="EMBL" id="KIM96204.1"/>
    </source>
</evidence>
<protein>
    <submittedName>
        <fullName evidence="2">Uncharacterized protein</fullName>
    </submittedName>
</protein>
<organism evidence="2 3">
    <name type="scientific">Oidiodendron maius (strain Zn)</name>
    <dbReference type="NCBI Taxonomy" id="913774"/>
    <lineage>
        <taxon>Eukaryota</taxon>
        <taxon>Fungi</taxon>
        <taxon>Dikarya</taxon>
        <taxon>Ascomycota</taxon>
        <taxon>Pezizomycotina</taxon>
        <taxon>Leotiomycetes</taxon>
        <taxon>Leotiomycetes incertae sedis</taxon>
        <taxon>Myxotrichaceae</taxon>
        <taxon>Oidiodendron</taxon>
    </lineage>
</organism>
<dbReference type="InParanoid" id="A0A0C3GYG3"/>
<sequence>MESPEIAKTPTTYIMGPSTKEKSVEAPPQYSAYNFEAESNYEHKPIVIPQSTNLFFIKTFSPFARCHSPALAGLQNPISESEFLAFIDRLNEVFLSLPVFQAAHIAGGALLGTQVLPAQAVGGVLQVTSVLASAGTSFIRVRKFMKMANAEIFNPRGLYVKVQTTKVMMASVGFAETDQKGKLGLPPLETVVDLETYSPTPSPNGIDDKSAAAISPLKDPRLLRLQALEGYIAPLNFEVPEPPPESSFSKYTQAPLRWVNKKQSNHLVKAEAKYHKRRESKAEAVAAETSKFDVEINDIDRQIEMLQLESVGCVEGVWGKQDEIEALNIRKQEEMDKRDVKVKEMYKDIDKKMSKVYKKEEKITNRILWIVIDKLDGRETE</sequence>
<accession>A0A0C3GYG3</accession>
<dbReference type="OrthoDB" id="3068835at2759"/>
<reference evidence="2 3" key="1">
    <citation type="submission" date="2014-04" db="EMBL/GenBank/DDBJ databases">
        <authorList>
            <consortium name="DOE Joint Genome Institute"/>
            <person name="Kuo A."/>
            <person name="Martino E."/>
            <person name="Perotto S."/>
            <person name="Kohler A."/>
            <person name="Nagy L.G."/>
            <person name="Floudas D."/>
            <person name="Copeland A."/>
            <person name="Barry K.W."/>
            <person name="Cichocki N."/>
            <person name="Veneault-Fourrey C."/>
            <person name="LaButti K."/>
            <person name="Lindquist E.A."/>
            <person name="Lipzen A."/>
            <person name="Lundell T."/>
            <person name="Morin E."/>
            <person name="Murat C."/>
            <person name="Sun H."/>
            <person name="Tunlid A."/>
            <person name="Henrissat B."/>
            <person name="Grigoriev I.V."/>
            <person name="Hibbett D.S."/>
            <person name="Martin F."/>
            <person name="Nordberg H.P."/>
            <person name="Cantor M.N."/>
            <person name="Hua S.X."/>
        </authorList>
    </citation>
    <scope>NUCLEOTIDE SEQUENCE [LARGE SCALE GENOMIC DNA]</scope>
    <source>
        <strain evidence="2 3">Zn</strain>
    </source>
</reference>
<dbReference type="AlphaFoldDB" id="A0A0C3GYG3"/>
<dbReference type="Proteomes" id="UP000054321">
    <property type="component" value="Unassembled WGS sequence"/>
</dbReference>
<dbReference type="PANTHER" id="PTHR38887">
    <property type="entry name" value="CHROMOSOME 21, WHOLE GENOME SHOTGUN SEQUENCE"/>
    <property type="match status" value="1"/>
</dbReference>
<keyword evidence="3" id="KW-1185">Reference proteome</keyword>